<dbReference type="EMBL" id="JAZHXJ010002916">
    <property type="protein sequence ID" value="KAL1836094.1"/>
    <property type="molecule type" value="Genomic_DNA"/>
</dbReference>
<keyword evidence="2" id="KW-1185">Reference proteome</keyword>
<reference evidence="1 2" key="1">
    <citation type="journal article" date="2024" name="Commun. Biol.">
        <title>Comparative genomic analysis of thermophilic fungi reveals convergent evolutionary adaptations and gene losses.</title>
        <authorList>
            <person name="Steindorff A.S."/>
            <person name="Aguilar-Pontes M.V."/>
            <person name="Robinson A.J."/>
            <person name="Andreopoulos B."/>
            <person name="LaButti K."/>
            <person name="Kuo A."/>
            <person name="Mondo S."/>
            <person name="Riley R."/>
            <person name="Otillar R."/>
            <person name="Haridas S."/>
            <person name="Lipzen A."/>
            <person name="Grimwood J."/>
            <person name="Schmutz J."/>
            <person name="Clum A."/>
            <person name="Reid I.D."/>
            <person name="Moisan M.C."/>
            <person name="Butler G."/>
            <person name="Nguyen T.T.M."/>
            <person name="Dewar K."/>
            <person name="Conant G."/>
            <person name="Drula E."/>
            <person name="Henrissat B."/>
            <person name="Hansel C."/>
            <person name="Singer S."/>
            <person name="Hutchinson M.I."/>
            <person name="de Vries R.P."/>
            <person name="Natvig D.O."/>
            <person name="Powell A.J."/>
            <person name="Tsang A."/>
            <person name="Grigoriev I.V."/>
        </authorList>
    </citation>
    <scope>NUCLEOTIDE SEQUENCE [LARGE SCALE GENOMIC DNA]</scope>
    <source>
        <strain evidence="1 2">ATCC 24622</strain>
    </source>
</reference>
<comment type="caution">
    <text evidence="1">The sequence shown here is derived from an EMBL/GenBank/DDBJ whole genome shotgun (WGS) entry which is preliminary data.</text>
</comment>
<accession>A0ABR3V2Z9</accession>
<protein>
    <submittedName>
        <fullName evidence="1">Uncharacterized protein</fullName>
    </submittedName>
</protein>
<evidence type="ECO:0000313" key="2">
    <source>
        <dbReference type="Proteomes" id="UP001586593"/>
    </source>
</evidence>
<evidence type="ECO:0000313" key="1">
    <source>
        <dbReference type="EMBL" id="KAL1836094.1"/>
    </source>
</evidence>
<organism evidence="1 2">
    <name type="scientific">Phialemonium thermophilum</name>
    <dbReference type="NCBI Taxonomy" id="223376"/>
    <lineage>
        <taxon>Eukaryota</taxon>
        <taxon>Fungi</taxon>
        <taxon>Dikarya</taxon>
        <taxon>Ascomycota</taxon>
        <taxon>Pezizomycotina</taxon>
        <taxon>Sordariomycetes</taxon>
        <taxon>Sordariomycetidae</taxon>
        <taxon>Cephalothecales</taxon>
        <taxon>Cephalothecaceae</taxon>
        <taxon>Phialemonium</taxon>
    </lineage>
</organism>
<name>A0ABR3V2Z9_9PEZI</name>
<gene>
    <name evidence="1" type="ORF">VTK73DRAFT_5204</name>
</gene>
<proteinExistence type="predicted"/>
<sequence>MQQLLVAGQGGFLGGRHREEGGGGEVQVVLAAVGLAGEMAQCGVELLEQQCRLLVGEDVAVSVAASSPSIAHGRSAAAAAAARANGW</sequence>
<dbReference type="Proteomes" id="UP001586593">
    <property type="component" value="Unassembled WGS sequence"/>
</dbReference>